<dbReference type="EMBL" id="LR797496">
    <property type="protein sequence ID" value="CAB4219849.1"/>
    <property type="molecule type" value="Genomic_DNA"/>
</dbReference>
<dbReference type="EMBL" id="LR796991">
    <property type="protein sequence ID" value="CAB4180377.1"/>
    <property type="molecule type" value="Genomic_DNA"/>
</dbReference>
<dbReference type="EMBL" id="LR798432">
    <property type="protein sequence ID" value="CAB5231293.1"/>
    <property type="molecule type" value="Genomic_DNA"/>
</dbReference>
<dbReference type="EMBL" id="LR797088">
    <property type="protein sequence ID" value="CAB4186246.1"/>
    <property type="molecule type" value="Genomic_DNA"/>
</dbReference>
<evidence type="ECO:0000313" key="4">
    <source>
        <dbReference type="EMBL" id="CAB4180377.1"/>
    </source>
</evidence>
<evidence type="ECO:0000313" key="9">
    <source>
        <dbReference type="EMBL" id="CAB4219849.1"/>
    </source>
</evidence>
<evidence type="ECO:0000313" key="3">
    <source>
        <dbReference type="EMBL" id="CAB4174552.1"/>
    </source>
</evidence>
<dbReference type="EMBL" id="LR796496">
    <property type="protein sequence ID" value="CAB4148328.1"/>
    <property type="molecule type" value="Genomic_DNA"/>
</dbReference>
<dbReference type="EMBL" id="LR797192">
    <property type="protein sequence ID" value="CAB4192156.1"/>
    <property type="molecule type" value="Genomic_DNA"/>
</dbReference>
<name>A0A6J5QUL4_9CAUD</name>
<dbReference type="EMBL" id="LR797145">
    <property type="protein sequence ID" value="CAB4189896.1"/>
    <property type="molecule type" value="Genomic_DNA"/>
</dbReference>
<dbReference type="EMBL" id="LR797456">
    <property type="protein sequence ID" value="CAB4217762.1"/>
    <property type="molecule type" value="Genomic_DNA"/>
</dbReference>
<gene>
    <name evidence="4" type="ORF">UFOVP1036_21</name>
    <name evidence="5" type="ORF">UFOVP1132_46</name>
    <name evidence="6" type="ORF">UFOVP1190_21</name>
    <name evidence="7" type="ORF">UFOVP1248_5</name>
    <name evidence="8" type="ORF">UFOVP1493_82</name>
    <name evidence="10" type="ORF">UFOVP1584_52</name>
    <name evidence="9" type="ORF">UFOVP1635_13</name>
    <name evidence="1" type="ORF">UFOVP521_56</name>
    <name evidence="2" type="ORF">UFOVP856_28</name>
    <name evidence="3" type="ORF">UFOVP967_60</name>
</gene>
<sequence>MQKIGLEPGYAKSLILINVQKAAPALTKQHMQKTQREAPDKTAYAKSTIVQEFYAYAKRAKRLNELHMQNLRRSLKVLHMQFTRSACTNSICKNNKSN</sequence>
<evidence type="ECO:0000313" key="8">
    <source>
        <dbReference type="EMBL" id="CAB4217762.1"/>
    </source>
</evidence>
<dbReference type="EMBL" id="LR796910">
    <property type="protein sequence ID" value="CAB4174552.1"/>
    <property type="molecule type" value="Genomic_DNA"/>
</dbReference>
<evidence type="ECO:0000313" key="1">
    <source>
        <dbReference type="EMBL" id="CAB4148328.1"/>
    </source>
</evidence>
<dbReference type="EMBL" id="LR796811">
    <property type="protein sequence ID" value="CAB4167455.1"/>
    <property type="molecule type" value="Genomic_DNA"/>
</dbReference>
<evidence type="ECO:0000313" key="6">
    <source>
        <dbReference type="EMBL" id="CAB4189896.1"/>
    </source>
</evidence>
<evidence type="ECO:0000313" key="10">
    <source>
        <dbReference type="EMBL" id="CAB5231293.1"/>
    </source>
</evidence>
<evidence type="ECO:0000313" key="2">
    <source>
        <dbReference type="EMBL" id="CAB4167455.1"/>
    </source>
</evidence>
<evidence type="ECO:0000313" key="5">
    <source>
        <dbReference type="EMBL" id="CAB4186246.1"/>
    </source>
</evidence>
<protein>
    <submittedName>
        <fullName evidence="5">Uncharacterized protein</fullName>
    </submittedName>
</protein>
<reference evidence="5" key="1">
    <citation type="submission" date="2020-05" db="EMBL/GenBank/DDBJ databases">
        <authorList>
            <person name="Chiriac C."/>
            <person name="Salcher M."/>
            <person name="Ghai R."/>
            <person name="Kavagutti S V."/>
        </authorList>
    </citation>
    <scope>NUCLEOTIDE SEQUENCE</scope>
</reference>
<evidence type="ECO:0000313" key="7">
    <source>
        <dbReference type="EMBL" id="CAB4192156.1"/>
    </source>
</evidence>
<accession>A0A6J5QUL4</accession>
<organism evidence="5">
    <name type="scientific">uncultured Caudovirales phage</name>
    <dbReference type="NCBI Taxonomy" id="2100421"/>
    <lineage>
        <taxon>Viruses</taxon>
        <taxon>Duplodnaviria</taxon>
        <taxon>Heunggongvirae</taxon>
        <taxon>Uroviricota</taxon>
        <taxon>Caudoviricetes</taxon>
        <taxon>Peduoviridae</taxon>
        <taxon>Maltschvirus</taxon>
        <taxon>Maltschvirus maltsch</taxon>
    </lineage>
</organism>
<proteinExistence type="predicted"/>